<keyword evidence="2" id="KW-1133">Transmembrane helix</keyword>
<evidence type="ECO:0000313" key="3">
    <source>
        <dbReference type="EMBL" id="EMD98907.1"/>
    </source>
</evidence>
<dbReference type="Proteomes" id="UP000011700">
    <property type="component" value="Unassembled WGS sequence"/>
</dbReference>
<feature type="region of interest" description="Disordered" evidence="1">
    <location>
        <begin position="15"/>
        <end position="39"/>
    </location>
</feature>
<dbReference type="PATRIC" id="fig|1212548.4.peg.3370"/>
<dbReference type="RefSeq" id="WP_003302669.1">
    <property type="nucleotide sequence ID" value="NZ_AOBS01000070.1"/>
</dbReference>
<accession>M2VG31</accession>
<dbReference type="AlphaFoldDB" id="M2VG31"/>
<evidence type="ECO:0000256" key="1">
    <source>
        <dbReference type="SAM" id="MobiDB-lite"/>
    </source>
</evidence>
<evidence type="ECO:0000313" key="4">
    <source>
        <dbReference type="Proteomes" id="UP000011700"/>
    </source>
</evidence>
<name>M2VG31_STUST</name>
<feature type="transmembrane region" description="Helical" evidence="2">
    <location>
        <begin position="45"/>
        <end position="64"/>
    </location>
</feature>
<protein>
    <submittedName>
        <fullName evidence="3">Uncharacterized protein</fullName>
    </submittedName>
</protein>
<evidence type="ECO:0000256" key="2">
    <source>
        <dbReference type="SAM" id="Phobius"/>
    </source>
</evidence>
<dbReference type="EMBL" id="AOBS01000070">
    <property type="protein sequence ID" value="EMD98907.1"/>
    <property type="molecule type" value="Genomic_DNA"/>
</dbReference>
<keyword evidence="2" id="KW-0472">Membrane</keyword>
<gene>
    <name evidence="3" type="ORF">B381_17169</name>
</gene>
<organism evidence="3 4">
    <name type="scientific">Stutzerimonas stutzeri NF13</name>
    <dbReference type="NCBI Taxonomy" id="1212548"/>
    <lineage>
        <taxon>Bacteria</taxon>
        <taxon>Pseudomonadati</taxon>
        <taxon>Pseudomonadota</taxon>
        <taxon>Gammaproteobacteria</taxon>
        <taxon>Pseudomonadales</taxon>
        <taxon>Pseudomonadaceae</taxon>
        <taxon>Stutzerimonas</taxon>
    </lineage>
</organism>
<comment type="caution">
    <text evidence="3">The sequence shown here is derived from an EMBL/GenBank/DDBJ whole genome shotgun (WGS) entry which is preliminary data.</text>
</comment>
<reference evidence="3 4" key="1">
    <citation type="journal article" date="2013" name="Genome Announc.">
        <title>Draft Genome of Pseudomonas stutzeri Strain NF13, a Nitrogen Fixer Isolated from the Galapagos Rift Hydrothermal Vent.</title>
        <authorList>
            <person name="Pena A."/>
            <person name="Busquets A."/>
            <person name="Gomila M."/>
            <person name="Mayol J."/>
            <person name="Bosch R."/>
            <person name="Nogales B."/>
            <person name="Garcia-Valdes E."/>
            <person name="Bennasar A."/>
            <person name="Lalucat J."/>
        </authorList>
    </citation>
    <scope>NUCLEOTIDE SEQUENCE [LARGE SCALE GENOMIC DNA]</scope>
    <source>
        <strain evidence="3 4">NF13</strain>
    </source>
</reference>
<sequence length="80" mass="8626">MGNSFAGVAGCATELPGKQAANPSNELANSGKAERRNEGQEREKGFFFIAMMSTVAVASVATLFRSFSCRIMFPQECTRN</sequence>
<keyword evidence="2" id="KW-0812">Transmembrane</keyword>
<proteinExistence type="predicted"/>